<dbReference type="InterPro" id="IPR024402">
    <property type="entry name" value="DUF2726"/>
</dbReference>
<keyword evidence="3" id="KW-1185">Reference proteome</keyword>
<protein>
    <recommendedName>
        <fullName evidence="1">DUF2726 domain-containing protein</fullName>
    </recommendedName>
</protein>
<dbReference type="AlphaFoldDB" id="A0A1H3AL57"/>
<reference evidence="3" key="1">
    <citation type="submission" date="2016-10" db="EMBL/GenBank/DDBJ databases">
        <authorList>
            <person name="Varghese N."/>
            <person name="Submissions S."/>
        </authorList>
    </citation>
    <scope>NUCLEOTIDE SEQUENCE [LARGE SCALE GENOMIC DNA]</scope>
    <source>
        <strain evidence="3">DSM 173</strain>
    </source>
</reference>
<evidence type="ECO:0000313" key="2">
    <source>
        <dbReference type="EMBL" id="SDX29904.1"/>
    </source>
</evidence>
<dbReference type="RefSeq" id="WP_091331305.1">
    <property type="nucleotide sequence ID" value="NZ_FNOW01000001.1"/>
</dbReference>
<dbReference type="STRING" id="61595.SAMN05421644_1017"/>
<proteinExistence type="predicted"/>
<dbReference type="EMBL" id="FNOW01000001">
    <property type="protein sequence ID" value="SDX29904.1"/>
    <property type="molecule type" value="Genomic_DNA"/>
</dbReference>
<feature type="domain" description="DUF2726" evidence="1">
    <location>
        <begin position="41"/>
        <end position="158"/>
    </location>
</feature>
<sequence length="198" mass="22800">MWHLHVLLGSGALVVVLLVLDVARALGWRRPPLYRLPPHWLDPSERALLTVLEAILGDSYRYVQRVRVAEVLELAPQLRRRERERAAAHLERYRFDLLICERQTLRPCCAINLTPRGWWHTKTPPRDGLDRLCRVAGLPLLRLFEQPHYRVAEVEARLRAVLPKPIPTAGLLALAPPPLPDDEQELAALRELVQVMRE</sequence>
<evidence type="ECO:0000313" key="3">
    <source>
        <dbReference type="Proteomes" id="UP000198672"/>
    </source>
</evidence>
<evidence type="ECO:0000259" key="1">
    <source>
        <dbReference type="Pfam" id="PF10881"/>
    </source>
</evidence>
<dbReference type="Pfam" id="PF10881">
    <property type="entry name" value="DUF2726"/>
    <property type="match status" value="1"/>
</dbReference>
<gene>
    <name evidence="2" type="ORF">SAMN05421644_1017</name>
</gene>
<accession>A0A1H3AL57</accession>
<name>A0A1H3AL57_ALLWA</name>
<dbReference type="Proteomes" id="UP000198672">
    <property type="component" value="Unassembled WGS sequence"/>
</dbReference>
<dbReference type="OrthoDB" id="5782056at2"/>
<organism evidence="2 3">
    <name type="scientific">Allochromatium warmingii</name>
    <name type="common">Chromatium warmingii</name>
    <dbReference type="NCBI Taxonomy" id="61595"/>
    <lineage>
        <taxon>Bacteria</taxon>
        <taxon>Pseudomonadati</taxon>
        <taxon>Pseudomonadota</taxon>
        <taxon>Gammaproteobacteria</taxon>
        <taxon>Chromatiales</taxon>
        <taxon>Chromatiaceae</taxon>
        <taxon>Allochromatium</taxon>
    </lineage>
</organism>